<evidence type="ECO:0000259" key="6">
    <source>
        <dbReference type="Pfam" id="PF00171"/>
    </source>
</evidence>
<protein>
    <recommendedName>
        <fullName evidence="2">methylmalonate-semialdehyde dehydrogenase (CoA acylating)</fullName>
        <ecNumber evidence="2">1.2.1.27</ecNumber>
    </recommendedName>
</protein>
<dbReference type="GO" id="GO:0005739">
    <property type="term" value="C:mitochondrion"/>
    <property type="evidence" value="ECO:0007669"/>
    <property type="project" value="TreeGrafter"/>
</dbReference>
<comment type="similarity">
    <text evidence="1">Belongs to the aldehyde dehydrogenase family.</text>
</comment>
<proteinExistence type="inferred from homology"/>
<dbReference type="NCBIfam" id="TIGR01722">
    <property type="entry name" value="MMSDH"/>
    <property type="match status" value="1"/>
</dbReference>
<evidence type="ECO:0000256" key="2">
    <source>
        <dbReference type="ARBA" id="ARBA00013048"/>
    </source>
</evidence>
<dbReference type="InterPro" id="IPR014842">
    <property type="entry name" value="AFT"/>
</dbReference>
<reference evidence="7 8" key="1">
    <citation type="submission" date="2021-09" db="EMBL/GenBank/DDBJ databases">
        <title>Genomic insights and catalytic innovation underlie evolution of tropane alkaloids biosynthesis.</title>
        <authorList>
            <person name="Wang Y.-J."/>
            <person name="Tian T."/>
            <person name="Huang J.-P."/>
            <person name="Huang S.-X."/>
        </authorList>
    </citation>
    <scope>NUCLEOTIDE SEQUENCE [LARGE SCALE GENOMIC DNA]</scope>
    <source>
        <strain evidence="7">KIB-2018</strain>
        <tissue evidence="7">Leaf</tissue>
    </source>
</reference>
<dbReference type="Gene3D" id="3.40.309.10">
    <property type="entry name" value="Aldehyde Dehydrogenase, Chain A, domain 2"/>
    <property type="match status" value="1"/>
</dbReference>
<evidence type="ECO:0000256" key="1">
    <source>
        <dbReference type="ARBA" id="ARBA00009986"/>
    </source>
</evidence>
<evidence type="ECO:0000313" key="8">
    <source>
        <dbReference type="Proteomes" id="UP001159364"/>
    </source>
</evidence>
<dbReference type="Pfam" id="PF08731">
    <property type="entry name" value="AFT"/>
    <property type="match status" value="1"/>
</dbReference>
<feature type="domain" description="Aldehyde dehydrogenase" evidence="6">
    <location>
        <begin position="221"/>
        <end position="685"/>
    </location>
</feature>
<dbReference type="InterPro" id="IPR016162">
    <property type="entry name" value="Ald_DH_N"/>
</dbReference>
<dbReference type="GO" id="GO:0045944">
    <property type="term" value="P:positive regulation of transcription by RNA polymerase II"/>
    <property type="evidence" value="ECO:0007669"/>
    <property type="project" value="InterPro"/>
</dbReference>
<dbReference type="CDD" id="cd07085">
    <property type="entry name" value="ALDH_F6_MMSDH"/>
    <property type="match status" value="1"/>
</dbReference>
<dbReference type="GO" id="GO:0004491">
    <property type="term" value="F:methylmalonate-semialdehyde dehydrogenase (acylating, NAD) activity"/>
    <property type="evidence" value="ECO:0007669"/>
    <property type="project" value="UniProtKB-EC"/>
</dbReference>
<evidence type="ECO:0000313" key="7">
    <source>
        <dbReference type="EMBL" id="KAJ8771228.1"/>
    </source>
</evidence>
<dbReference type="PROSITE" id="PS00070">
    <property type="entry name" value="ALDEHYDE_DEHYDR_CYS"/>
    <property type="match status" value="1"/>
</dbReference>
<dbReference type="FunFam" id="3.40.309.10:FF:000002">
    <property type="entry name" value="Methylmalonate-semialdehyde dehydrogenase (Acylating)"/>
    <property type="match status" value="1"/>
</dbReference>
<feature type="compositionally biased region" description="Polar residues" evidence="5">
    <location>
        <begin position="936"/>
        <end position="950"/>
    </location>
</feature>
<dbReference type="AlphaFoldDB" id="A0AAV8TZW9"/>
<dbReference type="GO" id="GO:0006574">
    <property type="term" value="P:L-valine catabolic process"/>
    <property type="evidence" value="ECO:0007669"/>
    <property type="project" value="TreeGrafter"/>
</dbReference>
<keyword evidence="4" id="KW-0520">NAD</keyword>
<comment type="caution">
    <text evidence="7">The sequence shown here is derived from an EMBL/GenBank/DDBJ whole genome shotgun (WGS) entry which is preliminary data.</text>
</comment>
<dbReference type="Pfam" id="PF00171">
    <property type="entry name" value="Aldedh"/>
    <property type="match status" value="1"/>
</dbReference>
<evidence type="ECO:0000256" key="3">
    <source>
        <dbReference type="ARBA" id="ARBA00023002"/>
    </source>
</evidence>
<evidence type="ECO:0000256" key="5">
    <source>
        <dbReference type="SAM" id="MobiDB-lite"/>
    </source>
</evidence>
<keyword evidence="3" id="KW-0560">Oxidoreductase</keyword>
<feature type="region of interest" description="Disordered" evidence="5">
    <location>
        <begin position="710"/>
        <end position="744"/>
    </location>
</feature>
<gene>
    <name evidence="7" type="ORF">K2173_026097</name>
</gene>
<dbReference type="InterPro" id="IPR010061">
    <property type="entry name" value="MeMal-semiAld_DH"/>
</dbReference>
<dbReference type="SUPFAM" id="SSF53720">
    <property type="entry name" value="ALDH-like"/>
    <property type="match status" value="1"/>
</dbReference>
<dbReference type="Gene3D" id="3.40.605.10">
    <property type="entry name" value="Aldehyde Dehydrogenase, Chain A, domain 1"/>
    <property type="match status" value="1"/>
</dbReference>
<keyword evidence="8" id="KW-1185">Reference proteome</keyword>
<dbReference type="GO" id="GO:0000981">
    <property type="term" value="F:DNA-binding transcription factor activity, RNA polymerase II-specific"/>
    <property type="evidence" value="ECO:0007669"/>
    <property type="project" value="InterPro"/>
</dbReference>
<feature type="region of interest" description="Disordered" evidence="5">
    <location>
        <begin position="927"/>
        <end position="961"/>
    </location>
</feature>
<dbReference type="EMBL" id="JAIWQS010000003">
    <property type="protein sequence ID" value="KAJ8771228.1"/>
    <property type="molecule type" value="Genomic_DNA"/>
</dbReference>
<dbReference type="PANTHER" id="PTHR43866:SF1">
    <property type="entry name" value="METHYLMALONATE-SEMIALDEHYDE DEHYDROGENASE (COA ACYLATING)"/>
    <property type="match status" value="1"/>
</dbReference>
<name>A0AAV8TZW9_9ROSI</name>
<dbReference type="InterPro" id="IPR015590">
    <property type="entry name" value="Aldehyde_DH_dom"/>
</dbReference>
<sequence>MQTHNHTEFIGQYKMLPPEPRTFQDREELVTYVRDFGASQGYVVTIKKSRKDKRVILGCDRGGVYRNRCKIDESQRKRKACSRLINCPFEAIGKKEDDAWVLVVRNGEHNHEPLKDTSEHPYNRRFSEEEVRQIKMMTEAGIKPRQVLKALKQSNPELQSTPRHLYNLKAKIRQGNLSEKNLTSWTPDRFIAVNSSTDSASGSLKQKNQPQKVCNFIDGKFVESHSSTSIEVINPATQEVVSHVPFTTYEEFKDAVIAAKRAFPSWKNTPITTRQRIMFKLQELIRRDMDKLAMNITIEQGKTLKGSQGDLLRGLEVVEHACGMAALQMGEFVPNASNGIDTFCIREPLGVCAGICPFNFPATMPLWMFPIAITCGNTFVLKPCEKNPGASAILAELAKEAGLPDGVLNIIHGNSDIVNYVCDDEDIKALSFIGSDVAGMHIYARAAARGKRVQSMIGGKNHSVILPDASMDDTLNAVVAAGFGAAGQRCMALSTVVFVGGSMPWENGLVERVKALKVNAGTDPCADLGPVISKEVKDRINRLVQSAVDSGARLHLDGRNILVPGYEKGSFIGPTILCDVTINMDCYKEEIFGPVLLCMQADSLEEAIAIINKNRYGNGASIFTASGVAARKFQNDVDAGMVGVNIPIPIPLPFSTWHEPKASFAGDLIFCGKAGVQFYTQIKTVAQQWRDLPSLGVSLSTLTHFEMETGNRRVSLGAPPSERDSPSERVSPAVSVASERDSPRQRAFLHEDLPNSGVTSLHSITDEDLHSQGASLVLPPTAEQDLPDNNASFSILSASNSSHETALTMSQSSDSVYIPRTSRWNDTSSLSSQRTESISSTSMGIYMSASQRNGNVRSSTKRNESAFSLASECLYVSTSHGNENIVSSSHRTNNAVHPASEKLYDIIANPTHLNDRLSQTFQRRNSIFPPPESRYIPSTSHKSDQISPASQRPDAISSPNSKRIYIARVPDQRTENMNPASQRNAAMQSTSEAVYTPQMVQRINTTVAASERLYLAPTTERVYNDSTMVSIDSFPSHGTSMNLSASQRM</sequence>
<dbReference type="PANTHER" id="PTHR43866">
    <property type="entry name" value="MALONATE-SEMIALDEHYDE DEHYDROGENASE"/>
    <property type="match status" value="1"/>
</dbReference>
<dbReference type="GO" id="GO:0006210">
    <property type="term" value="P:thymine catabolic process"/>
    <property type="evidence" value="ECO:0007669"/>
    <property type="project" value="TreeGrafter"/>
</dbReference>
<dbReference type="InterPro" id="IPR016160">
    <property type="entry name" value="Ald_DH_CS_CYS"/>
</dbReference>
<evidence type="ECO:0000256" key="4">
    <source>
        <dbReference type="ARBA" id="ARBA00023027"/>
    </source>
</evidence>
<accession>A0AAV8TZW9</accession>
<organism evidence="7 8">
    <name type="scientific">Erythroxylum novogranatense</name>
    <dbReference type="NCBI Taxonomy" id="1862640"/>
    <lineage>
        <taxon>Eukaryota</taxon>
        <taxon>Viridiplantae</taxon>
        <taxon>Streptophyta</taxon>
        <taxon>Embryophyta</taxon>
        <taxon>Tracheophyta</taxon>
        <taxon>Spermatophyta</taxon>
        <taxon>Magnoliopsida</taxon>
        <taxon>eudicotyledons</taxon>
        <taxon>Gunneridae</taxon>
        <taxon>Pentapetalae</taxon>
        <taxon>rosids</taxon>
        <taxon>fabids</taxon>
        <taxon>Malpighiales</taxon>
        <taxon>Erythroxylaceae</taxon>
        <taxon>Erythroxylum</taxon>
    </lineage>
</organism>
<dbReference type="InterPro" id="IPR016163">
    <property type="entry name" value="Ald_DH_C"/>
</dbReference>
<dbReference type="FunFam" id="3.40.605.10:FF:000003">
    <property type="entry name" value="Methylmalonate-semialdehyde dehydrogenase [acylating]"/>
    <property type="match status" value="1"/>
</dbReference>
<dbReference type="GO" id="GO:0010106">
    <property type="term" value="P:cellular response to iron ion starvation"/>
    <property type="evidence" value="ECO:0007669"/>
    <property type="project" value="InterPro"/>
</dbReference>
<dbReference type="InterPro" id="IPR016161">
    <property type="entry name" value="Ald_DH/histidinol_DH"/>
</dbReference>
<dbReference type="Proteomes" id="UP001159364">
    <property type="component" value="Linkage Group LG03"/>
</dbReference>
<dbReference type="EC" id="1.2.1.27" evidence="2"/>